<dbReference type="InterPro" id="IPR000477">
    <property type="entry name" value="RT_dom"/>
</dbReference>
<dbReference type="CDD" id="cd01650">
    <property type="entry name" value="RT_nLTR_like"/>
    <property type="match status" value="1"/>
</dbReference>
<name>A0AAW2X6A4_9LAMI</name>
<dbReference type="AlphaFoldDB" id="A0AAW2X6A4"/>
<organism evidence="2">
    <name type="scientific">Sesamum latifolium</name>
    <dbReference type="NCBI Taxonomy" id="2727402"/>
    <lineage>
        <taxon>Eukaryota</taxon>
        <taxon>Viridiplantae</taxon>
        <taxon>Streptophyta</taxon>
        <taxon>Embryophyta</taxon>
        <taxon>Tracheophyta</taxon>
        <taxon>Spermatophyta</taxon>
        <taxon>Magnoliopsida</taxon>
        <taxon>eudicotyledons</taxon>
        <taxon>Gunneridae</taxon>
        <taxon>Pentapetalae</taxon>
        <taxon>asterids</taxon>
        <taxon>lamiids</taxon>
        <taxon>Lamiales</taxon>
        <taxon>Pedaliaceae</taxon>
        <taxon>Sesamum</taxon>
    </lineage>
</organism>
<protein>
    <recommendedName>
        <fullName evidence="1">Reverse transcriptase domain-containing protein</fullName>
    </recommendedName>
</protein>
<reference evidence="2" key="2">
    <citation type="journal article" date="2024" name="Plant">
        <title>Genomic evolution and insights into agronomic trait innovations of Sesamum species.</title>
        <authorList>
            <person name="Miao H."/>
            <person name="Wang L."/>
            <person name="Qu L."/>
            <person name="Liu H."/>
            <person name="Sun Y."/>
            <person name="Le M."/>
            <person name="Wang Q."/>
            <person name="Wei S."/>
            <person name="Zheng Y."/>
            <person name="Lin W."/>
            <person name="Duan Y."/>
            <person name="Cao H."/>
            <person name="Xiong S."/>
            <person name="Wang X."/>
            <person name="Wei L."/>
            <person name="Li C."/>
            <person name="Ma Q."/>
            <person name="Ju M."/>
            <person name="Zhao R."/>
            <person name="Li G."/>
            <person name="Mu C."/>
            <person name="Tian Q."/>
            <person name="Mei H."/>
            <person name="Zhang T."/>
            <person name="Gao T."/>
            <person name="Zhang H."/>
        </authorList>
    </citation>
    <scope>NUCLEOTIDE SEQUENCE</scope>
    <source>
        <strain evidence="2">KEN1</strain>
    </source>
</reference>
<evidence type="ECO:0000259" key="1">
    <source>
        <dbReference type="Pfam" id="PF00078"/>
    </source>
</evidence>
<proteinExistence type="predicted"/>
<feature type="domain" description="Reverse transcriptase" evidence="1">
    <location>
        <begin position="289"/>
        <end position="385"/>
    </location>
</feature>
<sequence>MCLGHSTTSCPTTKTTMKPPVVVFVQKSIVNHAKQPYTKVHIPQPRVHEIVEEVAEPTTNYEISNPVLNDNSKETRVAPTNVSHVQSAVLSDWKCFTDYSCIVLIKRIHIHVFVTVLYGANELGARRDLWQSGSLFTWHNCSEDSRSLWKRLDRKLVNDRWLSQWPNTIYHSLPPRDIIDEFVGFYQRLLGGDRSRRDVDLRHLRPWAKHILTDEESTLPVAPVTEQEIKNAFFHIAEDKSPGPDGYSSGFDKAVWSIVGEQITKAVMEFFHNGKLVKQVNSIILTLIPKVQAPTIVADFRSISCFNVLYKVITKIIVHCLSPILDKLISPSQNAFIPGRSISDNILLAHELFSGYNQQRLPPRCALKVDLRKAYDKVEWDFLIASL</sequence>
<comment type="caution">
    <text evidence="2">The sequence shown here is derived from an EMBL/GenBank/DDBJ whole genome shotgun (WGS) entry which is preliminary data.</text>
</comment>
<dbReference type="EMBL" id="JACGWN010000005">
    <property type="protein sequence ID" value="KAL0449136.1"/>
    <property type="molecule type" value="Genomic_DNA"/>
</dbReference>
<gene>
    <name evidence="2" type="ORF">Slati_1470000</name>
</gene>
<accession>A0AAW2X6A4</accession>
<evidence type="ECO:0000313" key="2">
    <source>
        <dbReference type="EMBL" id="KAL0449136.1"/>
    </source>
</evidence>
<reference evidence="2" key="1">
    <citation type="submission" date="2020-06" db="EMBL/GenBank/DDBJ databases">
        <authorList>
            <person name="Li T."/>
            <person name="Hu X."/>
            <person name="Zhang T."/>
            <person name="Song X."/>
            <person name="Zhang H."/>
            <person name="Dai N."/>
            <person name="Sheng W."/>
            <person name="Hou X."/>
            <person name="Wei L."/>
        </authorList>
    </citation>
    <scope>NUCLEOTIDE SEQUENCE</scope>
    <source>
        <strain evidence="2">KEN1</strain>
        <tissue evidence="2">Leaf</tissue>
    </source>
</reference>
<dbReference type="SUPFAM" id="SSF56672">
    <property type="entry name" value="DNA/RNA polymerases"/>
    <property type="match status" value="1"/>
</dbReference>
<dbReference type="InterPro" id="IPR043502">
    <property type="entry name" value="DNA/RNA_pol_sf"/>
</dbReference>
<dbReference type="PANTHER" id="PTHR19446">
    <property type="entry name" value="REVERSE TRANSCRIPTASES"/>
    <property type="match status" value="1"/>
</dbReference>
<dbReference type="Pfam" id="PF00078">
    <property type="entry name" value="RVT_1"/>
    <property type="match status" value="1"/>
</dbReference>